<dbReference type="EMBL" id="CP075546">
    <property type="protein sequence ID" value="QVV87738.1"/>
    <property type="molecule type" value="Genomic_DNA"/>
</dbReference>
<reference evidence="1 2" key="1">
    <citation type="submission" date="2021-05" db="EMBL/GenBank/DDBJ databases">
        <title>A novel Methanospirillum isolate from a pyrite-forming mixed culture.</title>
        <authorList>
            <person name="Bunk B."/>
            <person name="Sproer C."/>
            <person name="Spring S."/>
            <person name="Pester M."/>
        </authorList>
    </citation>
    <scope>NUCLEOTIDE SEQUENCE [LARGE SCALE GENOMIC DNA]</scope>
    <source>
        <strain evidence="1 2">J.3.6.1-F.2.7.3</strain>
    </source>
</reference>
<dbReference type="KEGG" id="mrtj:KHC33_10260"/>
<dbReference type="Proteomes" id="UP000680656">
    <property type="component" value="Chromosome"/>
</dbReference>
<sequence length="55" mass="6206">MRLSRRPTIEACFTKGCPHLKFVQCSVRRNRICELSGKGFGYLRVCPLEEACAAC</sequence>
<dbReference type="AlphaFoldDB" id="A0A8E7AZM6"/>
<protein>
    <submittedName>
        <fullName evidence="1">Uncharacterized protein</fullName>
    </submittedName>
</protein>
<gene>
    <name evidence="1" type="ORF">KHC33_10260</name>
</gene>
<keyword evidence="2" id="KW-1185">Reference proteome</keyword>
<proteinExistence type="predicted"/>
<accession>A0A8E7AZM6</accession>
<evidence type="ECO:0000313" key="1">
    <source>
        <dbReference type="EMBL" id="QVV87738.1"/>
    </source>
</evidence>
<organism evidence="1 2">
    <name type="scientific">Methanospirillum purgamenti</name>
    <dbReference type="NCBI Taxonomy" id="2834276"/>
    <lineage>
        <taxon>Archaea</taxon>
        <taxon>Methanobacteriati</taxon>
        <taxon>Methanobacteriota</taxon>
        <taxon>Stenosarchaea group</taxon>
        <taxon>Methanomicrobia</taxon>
        <taxon>Methanomicrobiales</taxon>
        <taxon>Methanospirillaceae</taxon>
        <taxon>Methanospirillum</taxon>
    </lineage>
</organism>
<name>A0A8E7AZM6_9EURY</name>
<dbReference type="RefSeq" id="WP_214418558.1">
    <property type="nucleotide sequence ID" value="NZ_CP075546.1"/>
</dbReference>
<dbReference type="GeneID" id="65097570"/>
<evidence type="ECO:0000313" key="2">
    <source>
        <dbReference type="Proteomes" id="UP000680656"/>
    </source>
</evidence>